<dbReference type="Proteomes" id="UP001519887">
    <property type="component" value="Unassembled WGS sequence"/>
</dbReference>
<dbReference type="Gene3D" id="2.70.98.10">
    <property type="match status" value="1"/>
</dbReference>
<feature type="non-terminal residue" evidence="6">
    <location>
        <position position="1"/>
    </location>
</feature>
<organism evidence="6 7">
    <name type="scientific">Paenibacillus sepulcri</name>
    <dbReference type="NCBI Taxonomy" id="359917"/>
    <lineage>
        <taxon>Bacteria</taxon>
        <taxon>Bacillati</taxon>
        <taxon>Bacillota</taxon>
        <taxon>Bacilli</taxon>
        <taxon>Bacillales</taxon>
        <taxon>Paenibacillaceae</taxon>
        <taxon>Paenibacillus</taxon>
    </lineage>
</organism>
<dbReference type="InterPro" id="IPR050347">
    <property type="entry name" value="Bact_Beta-galactosidase"/>
</dbReference>
<evidence type="ECO:0000259" key="5">
    <source>
        <dbReference type="SMART" id="SM01038"/>
    </source>
</evidence>
<proteinExistence type="predicted"/>
<evidence type="ECO:0000256" key="4">
    <source>
        <dbReference type="ARBA" id="ARBA00023295"/>
    </source>
</evidence>
<sequence>REDGTVRIQVEGVVGARGEPPAFHSMLAYTLFSSGEVHLEGAVEPKKEGLPPLPRFGLELRMPGGYDQLSWLGRGPHECYSDRKESGKLGLYAGTVEEQFVPYIKPQENGNKSEVRWAA</sequence>
<feature type="domain" description="Beta galactosidase small chain/" evidence="5">
    <location>
        <begin position="1"/>
        <end position="119"/>
    </location>
</feature>
<keyword evidence="7" id="KW-1185">Reference proteome</keyword>
<name>A0ABS7CMI6_9BACL</name>
<evidence type="ECO:0000256" key="2">
    <source>
        <dbReference type="ARBA" id="ARBA00012756"/>
    </source>
</evidence>
<evidence type="ECO:0000256" key="3">
    <source>
        <dbReference type="ARBA" id="ARBA00022801"/>
    </source>
</evidence>
<feature type="non-terminal residue" evidence="6">
    <location>
        <position position="119"/>
    </location>
</feature>
<reference evidence="6 7" key="1">
    <citation type="submission" date="2021-07" db="EMBL/GenBank/DDBJ databases">
        <title>Paenibacillus radiodurans sp. nov., isolated from the southeastern edge of Tengger Desert.</title>
        <authorList>
            <person name="Zhang G."/>
        </authorList>
    </citation>
    <scope>NUCLEOTIDE SEQUENCE [LARGE SCALE GENOMIC DNA]</scope>
    <source>
        <strain evidence="6 7">CCM 7311</strain>
    </source>
</reference>
<dbReference type="EC" id="3.2.1.23" evidence="2"/>
<dbReference type="PANTHER" id="PTHR46323:SF2">
    <property type="entry name" value="BETA-GALACTOSIDASE"/>
    <property type="match status" value="1"/>
</dbReference>
<evidence type="ECO:0000313" key="6">
    <source>
        <dbReference type="EMBL" id="MBW7462172.1"/>
    </source>
</evidence>
<dbReference type="SUPFAM" id="SSF74650">
    <property type="entry name" value="Galactose mutarotase-like"/>
    <property type="match status" value="1"/>
</dbReference>
<gene>
    <name evidence="6" type="ORF">K0U00_49795</name>
</gene>
<dbReference type="InterPro" id="IPR011013">
    <property type="entry name" value="Gal_mutarotase_sf_dom"/>
</dbReference>
<dbReference type="InterPro" id="IPR004199">
    <property type="entry name" value="B-gal_small/dom_5"/>
</dbReference>
<dbReference type="SMART" id="SM01038">
    <property type="entry name" value="Bgal_small_N"/>
    <property type="match status" value="1"/>
</dbReference>
<evidence type="ECO:0000313" key="7">
    <source>
        <dbReference type="Proteomes" id="UP001519887"/>
    </source>
</evidence>
<comment type="caution">
    <text evidence="6">The sequence shown here is derived from an EMBL/GenBank/DDBJ whole genome shotgun (WGS) entry which is preliminary data.</text>
</comment>
<keyword evidence="4" id="KW-0326">Glycosidase</keyword>
<dbReference type="EMBL" id="JAHZIK010003653">
    <property type="protein sequence ID" value="MBW7462172.1"/>
    <property type="molecule type" value="Genomic_DNA"/>
</dbReference>
<dbReference type="PANTHER" id="PTHR46323">
    <property type="entry name" value="BETA-GALACTOSIDASE"/>
    <property type="match status" value="1"/>
</dbReference>
<accession>A0ABS7CMI6</accession>
<dbReference type="InterPro" id="IPR014718">
    <property type="entry name" value="GH-type_carb-bd"/>
</dbReference>
<evidence type="ECO:0000256" key="1">
    <source>
        <dbReference type="ARBA" id="ARBA00001412"/>
    </source>
</evidence>
<comment type="catalytic activity">
    <reaction evidence="1">
        <text>Hydrolysis of terminal non-reducing beta-D-galactose residues in beta-D-galactosides.</text>
        <dbReference type="EC" id="3.2.1.23"/>
    </reaction>
</comment>
<keyword evidence="3" id="KW-0378">Hydrolase</keyword>
<dbReference type="Pfam" id="PF02929">
    <property type="entry name" value="Bgal_small_N"/>
    <property type="match status" value="1"/>
</dbReference>
<protein>
    <recommendedName>
        <fullName evidence="2">beta-galactosidase</fullName>
        <ecNumber evidence="2">3.2.1.23</ecNumber>
    </recommendedName>
</protein>